<dbReference type="GeneID" id="94553383"/>
<evidence type="ECO:0000256" key="7">
    <source>
        <dbReference type="ARBA" id="ARBA00022997"/>
    </source>
</evidence>
<keyword evidence="6" id="KW-0862">Zinc</keyword>
<dbReference type="InterPro" id="IPR050072">
    <property type="entry name" value="Peptidase_M20A"/>
</dbReference>
<comment type="similarity">
    <text evidence="2">Belongs to the peptidase M20A family.</text>
</comment>
<dbReference type="GO" id="GO:0016805">
    <property type="term" value="F:dipeptidase activity"/>
    <property type="evidence" value="ECO:0007669"/>
    <property type="project" value="UniProtKB-KW"/>
</dbReference>
<keyword evidence="5 10" id="KW-0378">Hydrolase</keyword>
<dbReference type="NCBIfam" id="NF005542">
    <property type="entry name" value="PRK07205.1"/>
    <property type="match status" value="1"/>
</dbReference>
<keyword evidence="3" id="KW-0645">Protease</keyword>
<accession>A0A6G7WIL7</accession>
<dbReference type="GO" id="GO:0006526">
    <property type="term" value="P:L-arginine biosynthetic process"/>
    <property type="evidence" value="ECO:0007669"/>
    <property type="project" value="TreeGrafter"/>
</dbReference>
<keyword evidence="4" id="KW-0479">Metal-binding</keyword>
<evidence type="ECO:0000256" key="5">
    <source>
        <dbReference type="ARBA" id="ARBA00022801"/>
    </source>
</evidence>
<evidence type="ECO:0000256" key="2">
    <source>
        <dbReference type="ARBA" id="ARBA00006247"/>
    </source>
</evidence>
<keyword evidence="8" id="KW-0482">Metalloprotease</keyword>
<dbReference type="RefSeq" id="WP_166063187.1">
    <property type="nucleotide sequence ID" value="NZ_CP049889.1"/>
</dbReference>
<evidence type="ECO:0000313" key="10">
    <source>
        <dbReference type="EMBL" id="QIK52125.1"/>
    </source>
</evidence>
<evidence type="ECO:0000256" key="8">
    <source>
        <dbReference type="ARBA" id="ARBA00023049"/>
    </source>
</evidence>
<dbReference type="InterPro" id="IPR036264">
    <property type="entry name" value="Bact_exopeptidase_dim_dom"/>
</dbReference>
<reference evidence="10 11" key="1">
    <citation type="journal article" date="2017" name="Int. J. Syst. Evol. Microbiol.">
        <title>Jeotgalibaca porci sp. nov. and Jeotgalibaca arthritidis sp. nov., isolated from pigs, and emended description of the genus Jeotgalibaca.</title>
        <authorList>
            <person name="Zamora L."/>
            <person name="Perez-Sancho M."/>
            <person name="Dominguez L."/>
            <person name="Fernandez-Garayzabal J.F."/>
            <person name="Vela A.I."/>
        </authorList>
    </citation>
    <scope>NUCLEOTIDE SEQUENCE [LARGE SCALE GENOMIC DNA]</scope>
    <source>
        <strain evidence="10 11">CCUG 69148</strain>
    </source>
</reference>
<dbReference type="EC" id="3.4.13.-" evidence="10"/>
<name>A0A6G7WIL7_9LACT</name>
<evidence type="ECO:0000313" key="11">
    <source>
        <dbReference type="Proteomes" id="UP000501830"/>
    </source>
</evidence>
<dbReference type="EMBL" id="CP049889">
    <property type="protein sequence ID" value="QIK52125.1"/>
    <property type="molecule type" value="Genomic_DNA"/>
</dbReference>
<gene>
    <name evidence="10" type="ORF">G7058_08820</name>
</gene>
<dbReference type="Pfam" id="PF01546">
    <property type="entry name" value="Peptidase_M20"/>
    <property type="match status" value="1"/>
</dbReference>
<dbReference type="GO" id="GO:0008270">
    <property type="term" value="F:zinc ion binding"/>
    <property type="evidence" value="ECO:0007669"/>
    <property type="project" value="InterPro"/>
</dbReference>
<evidence type="ECO:0000256" key="3">
    <source>
        <dbReference type="ARBA" id="ARBA00022670"/>
    </source>
</evidence>
<dbReference type="AlphaFoldDB" id="A0A6G7WIL7"/>
<dbReference type="Gene3D" id="3.30.70.360">
    <property type="match status" value="2"/>
</dbReference>
<keyword evidence="7 10" id="KW-0224">Dipeptidase</keyword>
<dbReference type="PANTHER" id="PTHR43808">
    <property type="entry name" value="ACETYLORNITHINE DEACETYLASE"/>
    <property type="match status" value="1"/>
</dbReference>
<dbReference type="GO" id="GO:0006508">
    <property type="term" value="P:proteolysis"/>
    <property type="evidence" value="ECO:0007669"/>
    <property type="project" value="UniProtKB-KW"/>
</dbReference>
<dbReference type="GO" id="GO:0008777">
    <property type="term" value="F:acetylornithine deacetylase activity"/>
    <property type="evidence" value="ECO:0007669"/>
    <property type="project" value="TreeGrafter"/>
</dbReference>
<comment type="cofactor">
    <cofactor evidence="1">
        <name>Zn(2+)</name>
        <dbReference type="ChEBI" id="CHEBI:29105"/>
    </cofactor>
</comment>
<organism evidence="10 11">
    <name type="scientific">Jeotgalibaca porci</name>
    <dbReference type="NCBI Taxonomy" id="1868793"/>
    <lineage>
        <taxon>Bacteria</taxon>
        <taxon>Bacillati</taxon>
        <taxon>Bacillota</taxon>
        <taxon>Bacilli</taxon>
        <taxon>Lactobacillales</taxon>
        <taxon>Carnobacteriaceae</taxon>
        <taxon>Jeotgalibaca</taxon>
    </lineage>
</organism>
<evidence type="ECO:0000259" key="9">
    <source>
        <dbReference type="Pfam" id="PF07687"/>
    </source>
</evidence>
<protein>
    <submittedName>
        <fullName evidence="10">Sapep family Mn(2+)-dependent dipeptidase</fullName>
        <ecNumber evidence="10">3.4.13.-</ecNumber>
    </submittedName>
</protein>
<feature type="domain" description="Peptidase M20 dimerisation" evidence="9">
    <location>
        <begin position="244"/>
        <end position="352"/>
    </location>
</feature>
<dbReference type="GO" id="GO:0008237">
    <property type="term" value="F:metallopeptidase activity"/>
    <property type="evidence" value="ECO:0007669"/>
    <property type="project" value="UniProtKB-KW"/>
</dbReference>
<dbReference type="KEGG" id="jpo:G7058_08820"/>
<dbReference type="Gene3D" id="3.40.630.10">
    <property type="entry name" value="Zn peptidases"/>
    <property type="match status" value="1"/>
</dbReference>
<dbReference type="PANTHER" id="PTHR43808:SF31">
    <property type="entry name" value="N-ACETYL-L-CITRULLINE DEACETYLASE"/>
    <property type="match status" value="1"/>
</dbReference>
<evidence type="ECO:0000256" key="1">
    <source>
        <dbReference type="ARBA" id="ARBA00001947"/>
    </source>
</evidence>
<proteinExistence type="inferred from homology"/>
<evidence type="ECO:0000256" key="6">
    <source>
        <dbReference type="ARBA" id="ARBA00022833"/>
    </source>
</evidence>
<dbReference type="Proteomes" id="UP000501830">
    <property type="component" value="Chromosome"/>
</dbReference>
<dbReference type="Pfam" id="PF07687">
    <property type="entry name" value="M20_dimer"/>
    <property type="match status" value="1"/>
</dbReference>
<dbReference type="SUPFAM" id="SSF53187">
    <property type="entry name" value="Zn-dependent exopeptidases"/>
    <property type="match status" value="1"/>
</dbReference>
<dbReference type="InterPro" id="IPR010964">
    <property type="entry name" value="M20A_pepV-rel"/>
</dbReference>
<dbReference type="SUPFAM" id="SSF55031">
    <property type="entry name" value="Bacterial exopeptidase dimerisation domain"/>
    <property type="match status" value="1"/>
</dbReference>
<dbReference type="InterPro" id="IPR011650">
    <property type="entry name" value="Peptidase_M20_dimer"/>
</dbReference>
<sequence>MAYTLTKNVQEQALTSLKEWISIPSVLNETSSKWPFGDEIQRMLELTLRTCEELGMTTYMDPEGYYGYAEIGEGTETMAILCHIDVVPAEDEAAWKFGPFTATIDEGKIYGRGTQDDKGPTIASLYAVKALVDAGEVFNKKIRFIFGTDEENLWRCMDKYNEKEPEATYGFAPDSDFPLTYAEKGLLQVKLHGPGSKDFQTHNDGAFNVVPDKAVYNEKEKVAEMKALADARGYSYLDQADELVLTGVSVHAKDAQDGVNAVVNLADLLKEHYEHEALAFIADNFVNDPHAKQIFGEVADADSGALTANIAKLLVTPDESVVAIDLRLPVTADKEVLVADLKAAATTYGLEYEEYDYLRSLYVPLDHSLIQTLLEVYRGLTGDNSEPISSGGATYARTMNNCVAFGARTADVPMTAHQVNENMPVKNFYEAMEIYAHAIKALTCD</sequence>
<dbReference type="NCBIfam" id="TIGR01887">
    <property type="entry name" value="dipeptidaselike"/>
    <property type="match status" value="1"/>
</dbReference>
<keyword evidence="11" id="KW-1185">Reference proteome</keyword>
<evidence type="ECO:0000256" key="4">
    <source>
        <dbReference type="ARBA" id="ARBA00022723"/>
    </source>
</evidence>
<dbReference type="InterPro" id="IPR002933">
    <property type="entry name" value="Peptidase_M20"/>
</dbReference>